<dbReference type="HOGENOM" id="CLU_021290_3_0_0"/>
<dbReference type="PANTHER" id="PTHR11804:SF5">
    <property type="entry name" value="OLIGOENDOPEPTIDASE F"/>
    <property type="match status" value="1"/>
</dbReference>
<evidence type="ECO:0000256" key="4">
    <source>
        <dbReference type="ARBA" id="ARBA00022833"/>
    </source>
</evidence>
<accession>E6W4B1</accession>
<sequence length="591" mass="67261">MTTHPEGIRWNLSSIYTGMDDHAIERDCAMVRSEAAALRERFRGKIDQIFPSEMAVLLQKLETINQMMGKLGAYAFLLFAVDTADEEKSAFFQSMKELSSALSAELTFFDIEWANLDEARAAVHMQDSSLAQYHHFLRKSRIYRDHLLSEPEERVISRYSVVAGSAMNSLFSKVMSRMSFGADRLSQEELMSKLRDVSAAVRKQAQEDFTAGLREYGHILTHIYNTVISEKMIVDDLRSYPNWIRSMNLANELSDAAVENLVGSVVSRYDIPQRFYHLKRKILGVETLYDYDRYAPLDTVNRTYSWEYACAAVLDAFDTVSPAMGDIARTFFEKKWIDSVCRPGKRSGAFAHPVTPDAHPVIMTNFTGNFRDMETLAHELGHGIHQYLAHQQGYFGSSTPLVLAETASVFAEMVLFRSEYAKLSDNRQKLAALCAKIESIIATVFRQISMNRFEDAYHTTRREKGELGSADISQLWMRSQRDMFGDSVELTENYSIWWSYIPHFINAPGYVYSYAFGELLVLSLYSQYLQQDDKDAYMKRYMELLGKGGVVPPAEALTSLGVDITSPEFWNSGLGAIEELVNEAELLYKNL</sequence>
<keyword evidence="5 6" id="KW-0482">Metalloprotease</keyword>
<dbReference type="InterPro" id="IPR013647">
    <property type="entry name" value="OligopepF_N_dom"/>
</dbReference>
<dbReference type="EMBL" id="CP002432">
    <property type="protein sequence ID" value="ADU65885.1"/>
    <property type="molecule type" value="Genomic_DNA"/>
</dbReference>
<dbReference type="KEGG" id="din:Selin_1150"/>
<evidence type="ECO:0000256" key="3">
    <source>
        <dbReference type="ARBA" id="ARBA00022801"/>
    </source>
</evidence>
<dbReference type="Gene3D" id="1.10.1370.20">
    <property type="entry name" value="Oligoendopeptidase f, C-terminal domain"/>
    <property type="match status" value="1"/>
</dbReference>
<dbReference type="Proteomes" id="UP000002572">
    <property type="component" value="Chromosome"/>
</dbReference>
<dbReference type="GO" id="GO:0006508">
    <property type="term" value="P:proteolysis"/>
    <property type="evidence" value="ECO:0007669"/>
    <property type="project" value="UniProtKB-KW"/>
</dbReference>
<evidence type="ECO:0000256" key="2">
    <source>
        <dbReference type="ARBA" id="ARBA00022723"/>
    </source>
</evidence>
<dbReference type="GO" id="GO:0006518">
    <property type="term" value="P:peptide metabolic process"/>
    <property type="evidence" value="ECO:0007669"/>
    <property type="project" value="TreeGrafter"/>
</dbReference>
<evidence type="ECO:0000259" key="8">
    <source>
        <dbReference type="Pfam" id="PF08439"/>
    </source>
</evidence>
<organism evidence="9 10">
    <name type="scientific">Desulfurispirillum indicum (strain ATCC BAA-1389 / DSM 22839 / S5)</name>
    <dbReference type="NCBI Taxonomy" id="653733"/>
    <lineage>
        <taxon>Bacteria</taxon>
        <taxon>Pseudomonadati</taxon>
        <taxon>Chrysiogenota</taxon>
        <taxon>Chrysiogenia</taxon>
        <taxon>Chrysiogenales</taxon>
        <taxon>Chrysiogenaceae</taxon>
        <taxon>Desulfurispirillum</taxon>
    </lineage>
</organism>
<dbReference type="Pfam" id="PF08439">
    <property type="entry name" value="Peptidase_M3_N"/>
    <property type="match status" value="1"/>
</dbReference>
<evidence type="ECO:0000256" key="1">
    <source>
        <dbReference type="ARBA" id="ARBA00022670"/>
    </source>
</evidence>
<dbReference type="InterPro" id="IPR045090">
    <property type="entry name" value="Pept_M3A_M3B"/>
</dbReference>
<dbReference type="GO" id="GO:0046872">
    <property type="term" value="F:metal ion binding"/>
    <property type="evidence" value="ECO:0007669"/>
    <property type="project" value="UniProtKB-UniRule"/>
</dbReference>
<dbReference type="InterPro" id="IPR001567">
    <property type="entry name" value="Pept_M3A_M3B_dom"/>
</dbReference>
<evidence type="ECO:0000256" key="6">
    <source>
        <dbReference type="RuleBase" id="RU003435"/>
    </source>
</evidence>
<gene>
    <name evidence="9" type="ordered locus">Selin_1150</name>
</gene>
<dbReference type="InterPro" id="IPR042088">
    <property type="entry name" value="OligoPept_F_C"/>
</dbReference>
<dbReference type="AlphaFoldDB" id="E6W4B1"/>
<feature type="domain" description="Peptidase M3A/M3B catalytic" evidence="7">
    <location>
        <begin position="198"/>
        <end position="574"/>
    </location>
</feature>
<keyword evidence="1 6" id="KW-0645">Protease</keyword>
<reference evidence="9 10" key="1">
    <citation type="submission" date="2010-12" db="EMBL/GenBank/DDBJ databases">
        <title>Complete sequence of Desulfurispirillum indicum S5.</title>
        <authorList>
            <consortium name="US DOE Joint Genome Institute"/>
            <person name="Lucas S."/>
            <person name="Copeland A."/>
            <person name="Lapidus A."/>
            <person name="Cheng J.-F."/>
            <person name="Goodwin L."/>
            <person name="Pitluck S."/>
            <person name="Chertkov O."/>
            <person name="Held B."/>
            <person name="Detter J.C."/>
            <person name="Han C."/>
            <person name="Tapia R."/>
            <person name="Land M."/>
            <person name="Hauser L."/>
            <person name="Kyrpides N."/>
            <person name="Ivanova N."/>
            <person name="Mikhailova N."/>
            <person name="Haggblom M."/>
            <person name="Rauschenbach I."/>
            <person name="Bini E."/>
            <person name="Woyke T."/>
        </authorList>
    </citation>
    <scope>NUCLEOTIDE SEQUENCE [LARGE SCALE GENOMIC DNA]</scope>
    <source>
        <strain evidence="10">ATCC BAA-1389 / DSM 22839 / S5</strain>
    </source>
</reference>
<evidence type="ECO:0000313" key="10">
    <source>
        <dbReference type="Proteomes" id="UP000002572"/>
    </source>
</evidence>
<comment type="similarity">
    <text evidence="6">Belongs to the peptidase M3 family.</text>
</comment>
<feature type="domain" description="Oligopeptidase F N-terminal" evidence="8">
    <location>
        <begin position="112"/>
        <end position="180"/>
    </location>
</feature>
<dbReference type="InParanoid" id="E6W4B1"/>
<proteinExistence type="inferred from homology"/>
<keyword evidence="10" id="KW-1185">Reference proteome</keyword>
<keyword evidence="2 6" id="KW-0479">Metal-binding</keyword>
<dbReference type="Gene3D" id="1.20.140.70">
    <property type="entry name" value="Oligopeptidase f, N-terminal domain"/>
    <property type="match status" value="1"/>
</dbReference>
<dbReference type="eggNOG" id="COG1164">
    <property type="taxonomic scope" value="Bacteria"/>
</dbReference>
<dbReference type="RefSeq" id="WP_013505766.1">
    <property type="nucleotide sequence ID" value="NC_014836.1"/>
</dbReference>
<evidence type="ECO:0000256" key="5">
    <source>
        <dbReference type="ARBA" id="ARBA00023049"/>
    </source>
</evidence>
<protein>
    <submittedName>
        <fullName evidence="9">Peptidase M3A and M3B thimet/oligopeptidase F</fullName>
    </submittedName>
</protein>
<dbReference type="STRING" id="653733.Selin_1150"/>
<keyword evidence="3 6" id="KW-0378">Hydrolase</keyword>
<comment type="cofactor">
    <cofactor evidence="6">
        <name>Zn(2+)</name>
        <dbReference type="ChEBI" id="CHEBI:29105"/>
    </cofactor>
    <text evidence="6">Binds 1 zinc ion.</text>
</comment>
<dbReference type="SUPFAM" id="SSF55486">
    <property type="entry name" value="Metalloproteases ('zincins'), catalytic domain"/>
    <property type="match status" value="1"/>
</dbReference>
<dbReference type="PANTHER" id="PTHR11804">
    <property type="entry name" value="PROTEASE M3 THIMET OLIGOPEPTIDASE-RELATED"/>
    <property type="match status" value="1"/>
</dbReference>
<dbReference type="GO" id="GO:0004222">
    <property type="term" value="F:metalloendopeptidase activity"/>
    <property type="evidence" value="ECO:0007669"/>
    <property type="project" value="InterPro"/>
</dbReference>
<evidence type="ECO:0000313" key="9">
    <source>
        <dbReference type="EMBL" id="ADU65885.1"/>
    </source>
</evidence>
<dbReference type="CDD" id="cd09610">
    <property type="entry name" value="M3B_PepF"/>
    <property type="match status" value="1"/>
</dbReference>
<dbReference type="Pfam" id="PF01432">
    <property type="entry name" value="Peptidase_M3"/>
    <property type="match status" value="1"/>
</dbReference>
<name>E6W4B1_DESIS</name>
<evidence type="ECO:0000259" key="7">
    <source>
        <dbReference type="Pfam" id="PF01432"/>
    </source>
</evidence>
<keyword evidence="4 6" id="KW-0862">Zinc</keyword>